<feature type="transmembrane region" description="Helical" evidence="2">
    <location>
        <begin position="84"/>
        <end position="104"/>
    </location>
</feature>
<proteinExistence type="predicted"/>
<gene>
    <name evidence="3" type="ORF">RND81_14G180600</name>
</gene>
<feature type="region of interest" description="Disordered" evidence="1">
    <location>
        <begin position="42"/>
        <end position="73"/>
    </location>
</feature>
<keyword evidence="2" id="KW-1133">Transmembrane helix</keyword>
<keyword evidence="2" id="KW-0812">Transmembrane</keyword>
<dbReference type="AlphaFoldDB" id="A0AAW1GRB2"/>
<reference evidence="3" key="1">
    <citation type="submission" date="2024-03" db="EMBL/GenBank/DDBJ databases">
        <title>WGS assembly of Saponaria officinalis var. Norfolk2.</title>
        <authorList>
            <person name="Jenkins J."/>
            <person name="Shu S."/>
            <person name="Grimwood J."/>
            <person name="Barry K."/>
            <person name="Goodstein D."/>
            <person name="Schmutz J."/>
            <person name="Leebens-Mack J."/>
            <person name="Osbourn A."/>
        </authorList>
    </citation>
    <scope>NUCLEOTIDE SEQUENCE [LARGE SCALE GENOMIC DNA]</scope>
    <source>
        <strain evidence="3">JIC</strain>
    </source>
</reference>
<evidence type="ECO:0000256" key="1">
    <source>
        <dbReference type="SAM" id="MobiDB-lite"/>
    </source>
</evidence>
<accession>A0AAW1GRB2</accession>
<name>A0AAW1GRB2_SAPOF</name>
<sequence length="123" mass="13882">MASLATRTIYHPYIFHPNSSQFLPFPSSINLSRSSPVHLRRSSCGSLSNHSRSFPRCHAGTPGPPPPEENEIQPKGITSTISRFWDTMQIFIAVFIWMSLFFWASASDRRNNGGINKGGRFRK</sequence>
<dbReference type="Proteomes" id="UP001443914">
    <property type="component" value="Unassembled WGS sequence"/>
</dbReference>
<dbReference type="PANTHER" id="PTHR37706">
    <property type="entry name" value="TRANSMEMBRANE PROTEIN"/>
    <property type="match status" value="1"/>
</dbReference>
<evidence type="ECO:0000256" key="2">
    <source>
        <dbReference type="SAM" id="Phobius"/>
    </source>
</evidence>
<protein>
    <submittedName>
        <fullName evidence="3">Uncharacterized protein</fullName>
    </submittedName>
</protein>
<keyword evidence="4" id="KW-1185">Reference proteome</keyword>
<dbReference type="EMBL" id="JBDFQZ010000014">
    <property type="protein sequence ID" value="KAK9666374.1"/>
    <property type="molecule type" value="Genomic_DNA"/>
</dbReference>
<feature type="compositionally biased region" description="Polar residues" evidence="1">
    <location>
        <begin position="43"/>
        <end position="52"/>
    </location>
</feature>
<evidence type="ECO:0000313" key="4">
    <source>
        <dbReference type="Proteomes" id="UP001443914"/>
    </source>
</evidence>
<organism evidence="3 4">
    <name type="scientific">Saponaria officinalis</name>
    <name type="common">Common soapwort</name>
    <name type="synonym">Lychnis saponaria</name>
    <dbReference type="NCBI Taxonomy" id="3572"/>
    <lineage>
        <taxon>Eukaryota</taxon>
        <taxon>Viridiplantae</taxon>
        <taxon>Streptophyta</taxon>
        <taxon>Embryophyta</taxon>
        <taxon>Tracheophyta</taxon>
        <taxon>Spermatophyta</taxon>
        <taxon>Magnoliopsida</taxon>
        <taxon>eudicotyledons</taxon>
        <taxon>Gunneridae</taxon>
        <taxon>Pentapetalae</taxon>
        <taxon>Caryophyllales</taxon>
        <taxon>Caryophyllaceae</taxon>
        <taxon>Caryophylleae</taxon>
        <taxon>Saponaria</taxon>
    </lineage>
</organism>
<dbReference type="PANTHER" id="PTHR37706:SF2">
    <property type="entry name" value="TRANSMEMBRANE PROTEIN"/>
    <property type="match status" value="1"/>
</dbReference>
<keyword evidence="2" id="KW-0472">Membrane</keyword>
<evidence type="ECO:0000313" key="3">
    <source>
        <dbReference type="EMBL" id="KAK9666374.1"/>
    </source>
</evidence>
<comment type="caution">
    <text evidence="3">The sequence shown here is derived from an EMBL/GenBank/DDBJ whole genome shotgun (WGS) entry which is preliminary data.</text>
</comment>